<gene>
    <name evidence="1" type="ORF">LSALG_LOCUS7350</name>
</gene>
<protein>
    <submittedName>
        <fullName evidence="1">Uncharacterized protein</fullName>
    </submittedName>
</protein>
<accession>A0AA35Y4F5</accession>
<dbReference type="Proteomes" id="UP001177003">
    <property type="component" value="Chromosome 1"/>
</dbReference>
<dbReference type="AlphaFoldDB" id="A0AA35Y4F5"/>
<evidence type="ECO:0000313" key="1">
    <source>
        <dbReference type="EMBL" id="CAI9266834.1"/>
    </source>
</evidence>
<sequence length="110" mass="12100">MDQQPAADICRLSDGQAEARAITTAKYSARGQIGGEGESGGQHIFLKMVLICFKREVIGWNPKYIENDDELDSDEDDTSIHVSKVQDDPINLEGQEKVETIYEESPVGSA</sequence>
<keyword evidence="2" id="KW-1185">Reference proteome</keyword>
<organism evidence="1 2">
    <name type="scientific">Lactuca saligna</name>
    <name type="common">Willowleaf lettuce</name>
    <dbReference type="NCBI Taxonomy" id="75948"/>
    <lineage>
        <taxon>Eukaryota</taxon>
        <taxon>Viridiplantae</taxon>
        <taxon>Streptophyta</taxon>
        <taxon>Embryophyta</taxon>
        <taxon>Tracheophyta</taxon>
        <taxon>Spermatophyta</taxon>
        <taxon>Magnoliopsida</taxon>
        <taxon>eudicotyledons</taxon>
        <taxon>Gunneridae</taxon>
        <taxon>Pentapetalae</taxon>
        <taxon>asterids</taxon>
        <taxon>campanulids</taxon>
        <taxon>Asterales</taxon>
        <taxon>Asteraceae</taxon>
        <taxon>Cichorioideae</taxon>
        <taxon>Cichorieae</taxon>
        <taxon>Lactucinae</taxon>
        <taxon>Lactuca</taxon>
    </lineage>
</organism>
<dbReference type="EMBL" id="OX465077">
    <property type="protein sequence ID" value="CAI9266834.1"/>
    <property type="molecule type" value="Genomic_DNA"/>
</dbReference>
<evidence type="ECO:0000313" key="2">
    <source>
        <dbReference type="Proteomes" id="UP001177003"/>
    </source>
</evidence>
<name>A0AA35Y4F5_LACSI</name>
<proteinExistence type="predicted"/>
<reference evidence="1" key="1">
    <citation type="submission" date="2023-04" db="EMBL/GenBank/DDBJ databases">
        <authorList>
            <person name="Vijverberg K."/>
            <person name="Xiong W."/>
            <person name="Schranz E."/>
        </authorList>
    </citation>
    <scope>NUCLEOTIDE SEQUENCE</scope>
</reference>